<keyword evidence="8" id="KW-0560">Oxidoreductase</keyword>
<dbReference type="Gene3D" id="3.30.9.10">
    <property type="entry name" value="D-Amino Acid Oxidase, subunit A, domain 2"/>
    <property type="match status" value="1"/>
</dbReference>
<dbReference type="Gene3D" id="3.50.50.60">
    <property type="entry name" value="FAD/NAD(P)-binding domain"/>
    <property type="match status" value="1"/>
</dbReference>
<dbReference type="PANTHER" id="PTHR13847:SF283">
    <property type="entry name" value="TRNA 5-METHYLAMINOMETHYL-2-THIOURIDINE BIOSYNTHESIS BIFUNCTIONAL PROTEIN MNMC"/>
    <property type="match status" value="1"/>
</dbReference>
<protein>
    <submittedName>
        <fullName evidence="11">FAD-dependent 5-carboxymethylaminomethyl-2-thiouridine(34) oxidoreductase MnmC</fullName>
        <ecNumber evidence="11">2.1.1.61</ecNumber>
    </submittedName>
</protein>
<keyword evidence="4 11" id="KW-0808">Transferase</keyword>
<keyword evidence="12" id="KW-1185">Reference proteome</keyword>
<keyword evidence="7" id="KW-0274">FAD</keyword>
<dbReference type="InterPro" id="IPR036188">
    <property type="entry name" value="FAD/NAD-bd_sf"/>
</dbReference>
<evidence type="ECO:0000256" key="1">
    <source>
        <dbReference type="ARBA" id="ARBA00022490"/>
    </source>
</evidence>
<dbReference type="InterPro" id="IPR006076">
    <property type="entry name" value="FAD-dep_OxRdtase"/>
</dbReference>
<evidence type="ECO:0000256" key="2">
    <source>
        <dbReference type="ARBA" id="ARBA00022603"/>
    </source>
</evidence>
<evidence type="ECO:0000256" key="8">
    <source>
        <dbReference type="ARBA" id="ARBA00023002"/>
    </source>
</evidence>
<name>A0A6G9QJB2_9GAMM</name>
<evidence type="ECO:0000256" key="5">
    <source>
        <dbReference type="ARBA" id="ARBA00022691"/>
    </source>
</evidence>
<dbReference type="GO" id="GO:0016645">
    <property type="term" value="F:oxidoreductase activity, acting on the CH-NH group of donors"/>
    <property type="evidence" value="ECO:0007669"/>
    <property type="project" value="InterPro"/>
</dbReference>
<organism evidence="11 12">
    <name type="scientific">Shewanella aestuarii</name>
    <dbReference type="NCBI Taxonomy" id="1028752"/>
    <lineage>
        <taxon>Bacteria</taxon>
        <taxon>Pseudomonadati</taxon>
        <taxon>Pseudomonadota</taxon>
        <taxon>Gammaproteobacteria</taxon>
        <taxon>Alteromonadales</taxon>
        <taxon>Shewanellaceae</taxon>
        <taxon>Shewanella</taxon>
    </lineage>
</organism>
<evidence type="ECO:0000256" key="4">
    <source>
        <dbReference type="ARBA" id="ARBA00022679"/>
    </source>
</evidence>
<dbReference type="GO" id="GO:0002098">
    <property type="term" value="P:tRNA wobble uridine modification"/>
    <property type="evidence" value="ECO:0007669"/>
    <property type="project" value="TreeGrafter"/>
</dbReference>
<keyword evidence="3" id="KW-0285">Flavoprotein</keyword>
<evidence type="ECO:0000256" key="6">
    <source>
        <dbReference type="ARBA" id="ARBA00022694"/>
    </source>
</evidence>
<dbReference type="Pfam" id="PF01266">
    <property type="entry name" value="DAO"/>
    <property type="match status" value="1"/>
</dbReference>
<dbReference type="NCBIfam" id="TIGR03197">
    <property type="entry name" value="MnmC_Cterm"/>
    <property type="match status" value="1"/>
</dbReference>
<sequence length="674" mass="74339">MNRVQHYSHLLQSLLHNCNTENRLLHIGILGLDSADKIESLIIAFNQIQQSDTLYAQHRIHISLLAGLITKPHCISDLINITLNLTSTLDSDRHELVIAPIEGCQRINIFSNITLDCHFGEPIKQLTGIANHSHRVCHWFACSNTLQADTKDHFYTSAALWQMGRLSDDLTAISFAESQPEHIDNRIVNLVKHCGFHVASDTQPVMTKADEIACKERQALRNQQDHQYAYLGNYQSTPCLPPKDKETNNNNDCIGIIGGGIAAASLALSLAERGKNVVIYCKDSAIAQAASGNKQGAIYPLLTPENGPLSQFYQQAFLYSRQRVQLMEKNELRIGHRFCGVLHTGFDQRSQARLDKIIDGQEWPSEIGVKVSAKQASLIAGVEIPQDGFFYPMGGWICPFEMAQASIDYAMLIGHQHNCNINLKLNCRISQIHQTDTGWALSSVDPTGNTNIIAQHKQLIVASGAELTSYQQTAKIPLSGFRGQVSHVPATGELANLATVICANGYLTPANNNIHCVGASYVKNPSNMDFSLTEQLANGEKMKQSFPNAKWPTDIDVSSNDARVGIRMVSRDHFPVMGIAPDIDALLAKYQEQLQSKDKPSQWQKYWQHTPAANYDGLYLLGGFGSRGLSSAPLVAECLAANLCGEIAPINLPTQALLSGNRMWMRKLLKGKAL</sequence>
<evidence type="ECO:0000256" key="9">
    <source>
        <dbReference type="ARBA" id="ARBA00023268"/>
    </source>
</evidence>
<dbReference type="GO" id="GO:0005737">
    <property type="term" value="C:cytoplasm"/>
    <property type="evidence" value="ECO:0007669"/>
    <property type="project" value="TreeGrafter"/>
</dbReference>
<dbReference type="KEGG" id="saes:HBH39_06355"/>
<evidence type="ECO:0000313" key="12">
    <source>
        <dbReference type="Proteomes" id="UP000502608"/>
    </source>
</evidence>
<dbReference type="EMBL" id="CP050313">
    <property type="protein sequence ID" value="QIR14155.1"/>
    <property type="molecule type" value="Genomic_DNA"/>
</dbReference>
<dbReference type="Proteomes" id="UP000502608">
    <property type="component" value="Chromosome"/>
</dbReference>
<proteinExistence type="predicted"/>
<keyword evidence="9" id="KW-0511">Multifunctional enzyme</keyword>
<dbReference type="RefSeq" id="WP_167676629.1">
    <property type="nucleotide sequence ID" value="NZ_CP050313.1"/>
</dbReference>
<dbReference type="GO" id="GO:0004808">
    <property type="term" value="F:tRNA (5-methylaminomethyl-2-thiouridylate)(34)-methyltransferase activity"/>
    <property type="evidence" value="ECO:0007669"/>
    <property type="project" value="UniProtKB-EC"/>
</dbReference>
<gene>
    <name evidence="11" type="primary">mnmC</name>
    <name evidence="11" type="ORF">HBH39_06355</name>
</gene>
<accession>A0A6G9QJB2</accession>
<dbReference type="InterPro" id="IPR017610">
    <property type="entry name" value="tRNA_S-uridine_synth_MnmC_C"/>
</dbReference>
<evidence type="ECO:0000256" key="7">
    <source>
        <dbReference type="ARBA" id="ARBA00022827"/>
    </source>
</evidence>
<evidence type="ECO:0000259" key="10">
    <source>
        <dbReference type="Pfam" id="PF01266"/>
    </source>
</evidence>
<feature type="domain" description="FAD dependent oxidoreductase" evidence="10">
    <location>
        <begin position="256"/>
        <end position="641"/>
    </location>
</feature>
<dbReference type="GO" id="GO:0032259">
    <property type="term" value="P:methylation"/>
    <property type="evidence" value="ECO:0007669"/>
    <property type="project" value="UniProtKB-KW"/>
</dbReference>
<dbReference type="AlphaFoldDB" id="A0A6G9QJB2"/>
<keyword evidence="1" id="KW-0963">Cytoplasm</keyword>
<evidence type="ECO:0000256" key="3">
    <source>
        <dbReference type="ARBA" id="ARBA00022630"/>
    </source>
</evidence>
<keyword evidence="6" id="KW-0819">tRNA processing</keyword>
<dbReference type="SUPFAM" id="SSF51905">
    <property type="entry name" value="FAD/NAD(P)-binding domain"/>
    <property type="match status" value="1"/>
</dbReference>
<evidence type="ECO:0000313" key="11">
    <source>
        <dbReference type="EMBL" id="QIR14155.1"/>
    </source>
</evidence>
<dbReference type="PANTHER" id="PTHR13847">
    <property type="entry name" value="SARCOSINE DEHYDROGENASE-RELATED"/>
    <property type="match status" value="1"/>
</dbReference>
<keyword evidence="2 11" id="KW-0489">Methyltransferase</keyword>
<dbReference type="EC" id="2.1.1.61" evidence="11"/>
<reference evidence="11 12" key="1">
    <citation type="submission" date="2020-03" db="EMBL/GenBank/DDBJ databases">
        <title>Complete genome sequence of Shewanella sp.</title>
        <authorList>
            <person name="Kim Y.-S."/>
            <person name="Kim S.-J."/>
            <person name="Jung H.-K."/>
            <person name="Kim K.-H."/>
        </authorList>
    </citation>
    <scope>NUCLEOTIDE SEQUENCE [LARGE SCALE GENOMIC DNA]</scope>
    <source>
        <strain evidence="11 12">PN3F2</strain>
    </source>
</reference>
<keyword evidence="5" id="KW-0949">S-adenosyl-L-methionine</keyword>